<dbReference type="InterPro" id="IPR015424">
    <property type="entry name" value="PyrdxlP-dep_Trfase"/>
</dbReference>
<proteinExistence type="inferred from homology"/>
<evidence type="ECO:0000256" key="3">
    <source>
        <dbReference type="PIRSR" id="PIRSR000390-2"/>
    </source>
</evidence>
<dbReference type="EMBL" id="CP003360">
    <property type="protein sequence ID" value="AFM26817.1"/>
    <property type="molecule type" value="Genomic_DNA"/>
</dbReference>
<keyword evidence="3 4" id="KW-0663">Pyridoxal phosphate</keyword>
<dbReference type="SUPFAM" id="SSF53383">
    <property type="entry name" value="PLP-dependent transferases"/>
    <property type="match status" value="1"/>
</dbReference>
<dbReference type="CDD" id="cd00616">
    <property type="entry name" value="AHBA_syn"/>
    <property type="match status" value="1"/>
</dbReference>
<protein>
    <submittedName>
        <fullName evidence="5">Putative PLP-dependent enzyme possibly involved in cell wall biogenesis</fullName>
    </submittedName>
</protein>
<dbReference type="RefSeq" id="WP_014811939.1">
    <property type="nucleotide sequence ID" value="NC_018025.1"/>
</dbReference>
<dbReference type="Gene3D" id="3.40.640.10">
    <property type="entry name" value="Type I PLP-dependent aspartate aminotransferase-like (Major domain)"/>
    <property type="match status" value="1"/>
</dbReference>
<dbReference type="OrthoDB" id="9766188at2"/>
<dbReference type="InterPro" id="IPR015421">
    <property type="entry name" value="PyrdxlP-dep_Trfase_major"/>
</dbReference>
<evidence type="ECO:0000256" key="2">
    <source>
        <dbReference type="PIRSR" id="PIRSR000390-1"/>
    </source>
</evidence>
<accession>I4CB76</accession>
<evidence type="ECO:0000256" key="4">
    <source>
        <dbReference type="RuleBase" id="RU004508"/>
    </source>
</evidence>
<name>I4CB76_DESTA</name>
<dbReference type="Pfam" id="PF01041">
    <property type="entry name" value="DegT_DnrJ_EryC1"/>
    <property type="match status" value="1"/>
</dbReference>
<dbReference type="GO" id="GO:0030170">
    <property type="term" value="F:pyridoxal phosphate binding"/>
    <property type="evidence" value="ECO:0007669"/>
    <property type="project" value="TreeGrafter"/>
</dbReference>
<dbReference type="PATRIC" id="fig|706587.4.peg.4739"/>
<organism evidence="5 6">
    <name type="scientific">Desulfomonile tiedjei (strain ATCC 49306 / DSM 6799 / DCB-1)</name>
    <dbReference type="NCBI Taxonomy" id="706587"/>
    <lineage>
        <taxon>Bacteria</taxon>
        <taxon>Pseudomonadati</taxon>
        <taxon>Thermodesulfobacteriota</taxon>
        <taxon>Desulfomonilia</taxon>
        <taxon>Desulfomonilales</taxon>
        <taxon>Desulfomonilaceae</taxon>
        <taxon>Desulfomonile</taxon>
    </lineage>
</organism>
<dbReference type="PIRSF" id="PIRSF000390">
    <property type="entry name" value="PLP_StrS"/>
    <property type="match status" value="1"/>
</dbReference>
<dbReference type="PANTHER" id="PTHR30244">
    <property type="entry name" value="TRANSAMINASE"/>
    <property type="match status" value="1"/>
</dbReference>
<evidence type="ECO:0000313" key="6">
    <source>
        <dbReference type="Proteomes" id="UP000006055"/>
    </source>
</evidence>
<dbReference type="Proteomes" id="UP000006055">
    <property type="component" value="Chromosome"/>
</dbReference>
<dbReference type="PANTHER" id="PTHR30244:SF34">
    <property type="entry name" value="DTDP-4-AMINO-4,6-DIDEOXYGALACTOSE TRANSAMINASE"/>
    <property type="match status" value="1"/>
</dbReference>
<gene>
    <name evidence="5" type="ordered locus">Desti_4180</name>
</gene>
<dbReference type="KEGG" id="dti:Desti_4180"/>
<dbReference type="eggNOG" id="COG0399">
    <property type="taxonomic scope" value="Bacteria"/>
</dbReference>
<dbReference type="STRING" id="706587.Desti_4180"/>
<feature type="active site" description="Proton acceptor" evidence="2">
    <location>
        <position position="184"/>
    </location>
</feature>
<evidence type="ECO:0000256" key="1">
    <source>
        <dbReference type="ARBA" id="ARBA00037999"/>
    </source>
</evidence>
<dbReference type="AlphaFoldDB" id="I4CB76"/>
<dbReference type="Gene3D" id="3.90.1150.10">
    <property type="entry name" value="Aspartate Aminotransferase, domain 1"/>
    <property type="match status" value="1"/>
</dbReference>
<comment type="similarity">
    <text evidence="1 4">Belongs to the DegT/DnrJ/EryC1 family.</text>
</comment>
<sequence>MNWQVPLSDLDFGLEEYEAVQRVLKSGWISMGPETELFEREFAEYLGVDHAIAVSSGTAALHLSLAGLGIGPGDEVIVPSLTFCATVNAIVYTGAVPVFADIDGLHDLNISTASIEQRLTSRTRAILVVHYGGFACRMDQITRIADDNGLLLVEDAAHAPGSAFHGRKLGTWGDAGCFSFFSNKNMATAEGGMIATANPELAERLKRLRSHGMTSLTWQRHRGHSFSYDVVETGYNYRMDDIRAALGRVQLAKLEKNNARRREIFGLLREGLAQEQGMAVPFSDCDLNESSCHLFPVILASSNMREGFMAEMKKQGVQTSIHYPPVHRFTYYSRIPSHDIPLTEDAASREVSLPLFPSMTRDQAELTVQAAIHSLKTAHCSKGAVV</sequence>
<dbReference type="GO" id="GO:0008483">
    <property type="term" value="F:transaminase activity"/>
    <property type="evidence" value="ECO:0007669"/>
    <property type="project" value="TreeGrafter"/>
</dbReference>
<reference evidence="6" key="1">
    <citation type="submission" date="2012-06" db="EMBL/GenBank/DDBJ databases">
        <title>Complete sequence of chromosome of Desulfomonile tiedjei DSM 6799.</title>
        <authorList>
            <person name="Lucas S."/>
            <person name="Copeland A."/>
            <person name="Lapidus A."/>
            <person name="Glavina del Rio T."/>
            <person name="Dalin E."/>
            <person name="Tice H."/>
            <person name="Bruce D."/>
            <person name="Goodwin L."/>
            <person name="Pitluck S."/>
            <person name="Peters L."/>
            <person name="Ovchinnikova G."/>
            <person name="Zeytun A."/>
            <person name="Lu M."/>
            <person name="Kyrpides N."/>
            <person name="Mavromatis K."/>
            <person name="Ivanova N."/>
            <person name="Brettin T."/>
            <person name="Detter J.C."/>
            <person name="Han C."/>
            <person name="Larimer F."/>
            <person name="Land M."/>
            <person name="Hauser L."/>
            <person name="Markowitz V."/>
            <person name="Cheng J.-F."/>
            <person name="Hugenholtz P."/>
            <person name="Woyke T."/>
            <person name="Wu D."/>
            <person name="Spring S."/>
            <person name="Schroeder M."/>
            <person name="Brambilla E."/>
            <person name="Klenk H.-P."/>
            <person name="Eisen J.A."/>
        </authorList>
    </citation>
    <scope>NUCLEOTIDE SEQUENCE [LARGE SCALE GENOMIC DNA]</scope>
    <source>
        <strain evidence="6">ATCC 49306 / DSM 6799 / DCB-1</strain>
    </source>
</reference>
<dbReference type="HOGENOM" id="CLU_033332_0_3_7"/>
<dbReference type="InterPro" id="IPR000653">
    <property type="entry name" value="DegT/StrS_aminotransferase"/>
</dbReference>
<keyword evidence="6" id="KW-1185">Reference proteome</keyword>
<feature type="modified residue" description="N6-(pyridoxal phosphate)lysine" evidence="3">
    <location>
        <position position="184"/>
    </location>
</feature>
<evidence type="ECO:0000313" key="5">
    <source>
        <dbReference type="EMBL" id="AFM26817.1"/>
    </source>
</evidence>
<dbReference type="GO" id="GO:0000271">
    <property type="term" value="P:polysaccharide biosynthetic process"/>
    <property type="evidence" value="ECO:0007669"/>
    <property type="project" value="TreeGrafter"/>
</dbReference>
<dbReference type="InterPro" id="IPR015422">
    <property type="entry name" value="PyrdxlP-dep_Trfase_small"/>
</dbReference>